<comment type="similarity">
    <text evidence="1">Belongs to the UPF0332 family.</text>
</comment>
<dbReference type="GeneID" id="74307872"/>
<dbReference type="KEGG" id="mend:L6E24_09180"/>
<dbReference type="Gene3D" id="1.20.120.330">
    <property type="entry name" value="Nucleotidyltransferases domain 2"/>
    <property type="match status" value="1"/>
</dbReference>
<dbReference type="PANTHER" id="PTHR36565">
    <property type="entry name" value="UPF0332 PROTEIN TM_1000"/>
    <property type="match status" value="1"/>
</dbReference>
<dbReference type="Pfam" id="PF05168">
    <property type="entry name" value="HEPN"/>
    <property type="match status" value="1"/>
</dbReference>
<dbReference type="AlphaFoldDB" id="A0A9E7TGQ1"/>
<accession>A0A9E7TGQ1</accession>
<keyword evidence="4" id="KW-1185">Reference proteome</keyword>
<evidence type="ECO:0000313" key="3">
    <source>
        <dbReference type="EMBL" id="UUX91542.1"/>
    </source>
</evidence>
<dbReference type="Proteomes" id="UP001060368">
    <property type="component" value="Chromosome"/>
</dbReference>
<name>A0A9E7TGQ1_9EURY</name>
<dbReference type="EMBL" id="CP096115">
    <property type="protein sequence ID" value="UUX91542.1"/>
    <property type="molecule type" value="Genomic_DNA"/>
</dbReference>
<dbReference type="InterPro" id="IPR007842">
    <property type="entry name" value="HEPN_dom"/>
</dbReference>
<feature type="domain" description="HEPN" evidence="2">
    <location>
        <begin position="8"/>
        <end position="66"/>
    </location>
</feature>
<gene>
    <name evidence="3" type="ORF">L6E24_09180</name>
</gene>
<protein>
    <submittedName>
        <fullName evidence="3">HEPN domain-containing protein</fullName>
    </submittedName>
</protein>
<dbReference type="InterPro" id="IPR052226">
    <property type="entry name" value="UPF0332_toxin"/>
</dbReference>
<evidence type="ECO:0000313" key="4">
    <source>
        <dbReference type="Proteomes" id="UP001060368"/>
    </source>
</evidence>
<proteinExistence type="inferred from homology"/>
<dbReference type="PANTHER" id="PTHR36565:SF1">
    <property type="entry name" value="UPF0332 PROTEIN TM_1000"/>
    <property type="match status" value="1"/>
</dbReference>
<evidence type="ECO:0000259" key="2">
    <source>
        <dbReference type="Pfam" id="PF05168"/>
    </source>
</evidence>
<sequence length="68" mass="7788">MNNPEINTLINKSKERLKIAEILLKWNYYEDSVNSSYYAMHLASTALLFLKGIKFKTHKGLISAIGNE</sequence>
<evidence type="ECO:0000256" key="1">
    <source>
        <dbReference type="ARBA" id="ARBA00038248"/>
    </source>
</evidence>
<organism evidence="3 4">
    <name type="scientific">Methanoplanus endosymbiosus</name>
    <dbReference type="NCBI Taxonomy" id="33865"/>
    <lineage>
        <taxon>Archaea</taxon>
        <taxon>Methanobacteriati</taxon>
        <taxon>Methanobacteriota</taxon>
        <taxon>Stenosarchaea group</taxon>
        <taxon>Methanomicrobia</taxon>
        <taxon>Methanomicrobiales</taxon>
        <taxon>Methanomicrobiaceae</taxon>
        <taxon>Methanoplanus</taxon>
    </lineage>
</organism>
<dbReference type="RefSeq" id="WP_257741694.1">
    <property type="nucleotide sequence ID" value="NZ_CP096115.1"/>
</dbReference>
<reference evidence="3" key="1">
    <citation type="submission" date="2022-04" db="EMBL/GenBank/DDBJ databases">
        <title>Complete genome of Methanoplanus endosymbiosus DSM 3599.</title>
        <authorList>
            <person name="Chen S.-C."/>
            <person name="You Y.-T."/>
            <person name="Zhou Y.-Z."/>
            <person name="Lai M.-C."/>
        </authorList>
    </citation>
    <scope>NUCLEOTIDE SEQUENCE</scope>
    <source>
        <strain evidence="3">DSM 3599</strain>
    </source>
</reference>